<comment type="caution">
    <text evidence="1">The sequence shown here is derived from an EMBL/GenBank/DDBJ whole genome shotgun (WGS) entry which is preliminary data.</text>
</comment>
<evidence type="ECO:0000313" key="2">
    <source>
        <dbReference type="Proteomes" id="UP001341840"/>
    </source>
</evidence>
<dbReference type="Proteomes" id="UP001341840">
    <property type="component" value="Unassembled WGS sequence"/>
</dbReference>
<dbReference type="EMBL" id="JASCZI010000014">
    <property type="protein sequence ID" value="MED6106689.1"/>
    <property type="molecule type" value="Genomic_DNA"/>
</dbReference>
<gene>
    <name evidence="1" type="ORF">PIB30_006633</name>
</gene>
<evidence type="ECO:0000313" key="1">
    <source>
        <dbReference type="EMBL" id="MED6106689.1"/>
    </source>
</evidence>
<organism evidence="1 2">
    <name type="scientific">Stylosanthes scabra</name>
    <dbReference type="NCBI Taxonomy" id="79078"/>
    <lineage>
        <taxon>Eukaryota</taxon>
        <taxon>Viridiplantae</taxon>
        <taxon>Streptophyta</taxon>
        <taxon>Embryophyta</taxon>
        <taxon>Tracheophyta</taxon>
        <taxon>Spermatophyta</taxon>
        <taxon>Magnoliopsida</taxon>
        <taxon>eudicotyledons</taxon>
        <taxon>Gunneridae</taxon>
        <taxon>Pentapetalae</taxon>
        <taxon>rosids</taxon>
        <taxon>fabids</taxon>
        <taxon>Fabales</taxon>
        <taxon>Fabaceae</taxon>
        <taxon>Papilionoideae</taxon>
        <taxon>50 kb inversion clade</taxon>
        <taxon>dalbergioids sensu lato</taxon>
        <taxon>Dalbergieae</taxon>
        <taxon>Pterocarpus clade</taxon>
        <taxon>Stylosanthes</taxon>
    </lineage>
</organism>
<sequence>MGLQSCYAIAATTPGFCSATVGAGAHRLLKRTLTSPLFPLGSLEFVVPQADSSAFFPIAVCFMSTHTFSSLKLQSIFVENYTRQMKQIYWMKKVVLTLDLSNSMFFNGTDMHVYGQSPMIDLLQLVCCNFCKKPIKDSQYAIHAAQMQHWSRLTASTSPSDMASHHIRGRYSDSSCSNLLEFIPLDPCIPQTPLEFKYNLTLESQSTYEGPSALALPVHRVSPKYVLNSSSLE</sequence>
<keyword evidence="2" id="KW-1185">Reference proteome</keyword>
<proteinExistence type="predicted"/>
<dbReference type="PANTHER" id="PTHR47805">
    <property type="entry name" value="SAGA-ASSOCIATED FACTOR 73"/>
    <property type="match status" value="1"/>
</dbReference>
<name>A0ABU6Q4D6_9FABA</name>
<protein>
    <submittedName>
        <fullName evidence="1">Uncharacterized protein</fullName>
    </submittedName>
</protein>
<accession>A0ABU6Q4D6</accession>
<dbReference type="PANTHER" id="PTHR47805:SF1">
    <property type="entry name" value="SAGA-ASSOCIATED FACTOR 73"/>
    <property type="match status" value="1"/>
</dbReference>
<reference evidence="1 2" key="1">
    <citation type="journal article" date="2023" name="Plants (Basel)">
        <title>Bridging the Gap: Combining Genomics and Transcriptomics Approaches to Understand Stylosanthes scabra, an Orphan Legume from the Brazilian Caatinga.</title>
        <authorList>
            <person name="Ferreira-Neto J.R.C."/>
            <person name="da Silva M.D."/>
            <person name="Binneck E."/>
            <person name="de Melo N.F."/>
            <person name="da Silva R.H."/>
            <person name="de Melo A.L.T.M."/>
            <person name="Pandolfi V."/>
            <person name="Bustamante F.O."/>
            <person name="Brasileiro-Vidal A.C."/>
            <person name="Benko-Iseppon A.M."/>
        </authorList>
    </citation>
    <scope>NUCLEOTIDE SEQUENCE [LARGE SCALE GENOMIC DNA]</scope>
    <source>
        <tissue evidence="1">Leaves</tissue>
    </source>
</reference>
<dbReference type="InterPro" id="IPR037804">
    <property type="entry name" value="SGF73"/>
</dbReference>